<evidence type="ECO:0000313" key="3">
    <source>
        <dbReference type="EMBL" id="EME87489.1"/>
    </source>
</evidence>
<dbReference type="InterPro" id="IPR046529">
    <property type="entry name" value="DUF6594"/>
</dbReference>
<feature type="transmembrane region" description="Helical" evidence="1">
    <location>
        <begin position="119"/>
        <end position="138"/>
    </location>
</feature>
<keyword evidence="4" id="KW-1185">Reference proteome</keyword>
<dbReference type="EMBL" id="KB446555">
    <property type="protein sequence ID" value="EME87489.1"/>
    <property type="molecule type" value="Genomic_DNA"/>
</dbReference>
<dbReference type="VEuPathDB" id="FungiDB:MYCFIDRAFT_26341"/>
<reference evidence="3 4" key="1">
    <citation type="journal article" date="2012" name="PLoS Pathog.">
        <title>Diverse lifestyles and strategies of plant pathogenesis encoded in the genomes of eighteen Dothideomycetes fungi.</title>
        <authorList>
            <person name="Ohm R.A."/>
            <person name="Feau N."/>
            <person name="Henrissat B."/>
            <person name="Schoch C.L."/>
            <person name="Horwitz B.A."/>
            <person name="Barry K.W."/>
            <person name="Condon B.J."/>
            <person name="Copeland A.C."/>
            <person name="Dhillon B."/>
            <person name="Glaser F."/>
            <person name="Hesse C.N."/>
            <person name="Kosti I."/>
            <person name="LaButti K."/>
            <person name="Lindquist E.A."/>
            <person name="Lucas S."/>
            <person name="Salamov A.A."/>
            <person name="Bradshaw R.E."/>
            <person name="Ciuffetti L."/>
            <person name="Hamelin R.C."/>
            <person name="Kema G.H.J."/>
            <person name="Lawrence C."/>
            <person name="Scott J.A."/>
            <person name="Spatafora J.W."/>
            <person name="Turgeon B.G."/>
            <person name="de Wit P.J.G.M."/>
            <person name="Zhong S."/>
            <person name="Goodwin S.B."/>
            <person name="Grigoriev I.V."/>
        </authorList>
    </citation>
    <scope>NUCLEOTIDE SEQUENCE [LARGE SCALE GENOMIC DNA]</scope>
    <source>
        <strain evidence="3 4">CIRAD86</strain>
    </source>
</reference>
<protein>
    <recommendedName>
        <fullName evidence="2">DUF6594 domain-containing protein</fullName>
    </recommendedName>
</protein>
<dbReference type="RefSeq" id="XP_007919748.1">
    <property type="nucleotide sequence ID" value="XM_007921557.1"/>
</dbReference>
<keyword evidence="1" id="KW-0812">Transmembrane</keyword>
<dbReference type="GeneID" id="19338489"/>
<organism evidence="3 4">
    <name type="scientific">Pseudocercospora fijiensis (strain CIRAD86)</name>
    <name type="common">Black leaf streak disease fungus</name>
    <name type="synonym">Mycosphaerella fijiensis</name>
    <dbReference type="NCBI Taxonomy" id="383855"/>
    <lineage>
        <taxon>Eukaryota</taxon>
        <taxon>Fungi</taxon>
        <taxon>Dikarya</taxon>
        <taxon>Ascomycota</taxon>
        <taxon>Pezizomycotina</taxon>
        <taxon>Dothideomycetes</taxon>
        <taxon>Dothideomycetidae</taxon>
        <taxon>Mycosphaerellales</taxon>
        <taxon>Mycosphaerellaceae</taxon>
        <taxon>Pseudocercospora</taxon>
    </lineage>
</organism>
<dbReference type="HOGENOM" id="CLU_108569_0_0_1"/>
<dbReference type="AlphaFoldDB" id="N1Q5Y8"/>
<feature type="transmembrane region" description="Helical" evidence="1">
    <location>
        <begin position="145"/>
        <end position="165"/>
    </location>
</feature>
<accession>N1Q5Y8</accession>
<dbReference type="PANTHER" id="PTHR34502">
    <property type="entry name" value="DUF6594 DOMAIN-CONTAINING PROTEIN-RELATED"/>
    <property type="match status" value="1"/>
</dbReference>
<evidence type="ECO:0000259" key="2">
    <source>
        <dbReference type="Pfam" id="PF20237"/>
    </source>
</evidence>
<dbReference type="Pfam" id="PF20237">
    <property type="entry name" value="DUF6594"/>
    <property type="match status" value="1"/>
</dbReference>
<dbReference type="KEGG" id="pfj:MYCFIDRAFT_26341"/>
<gene>
    <name evidence="3" type="ORF">MYCFIDRAFT_26341</name>
</gene>
<keyword evidence="1" id="KW-1133">Transmembrane helix</keyword>
<dbReference type="OrthoDB" id="3646533at2759"/>
<dbReference type="eggNOG" id="ENOG502SMHN">
    <property type="taxonomic scope" value="Eukaryota"/>
</dbReference>
<dbReference type="PANTHER" id="PTHR34502:SF3">
    <property type="entry name" value="DUF6594 DOMAIN-CONTAINING PROTEIN"/>
    <property type="match status" value="1"/>
</dbReference>
<feature type="domain" description="DUF6594" evidence="2">
    <location>
        <begin position="13"/>
        <end position="98"/>
    </location>
</feature>
<keyword evidence="1" id="KW-0472">Membrane</keyword>
<evidence type="ECO:0000256" key="1">
    <source>
        <dbReference type="SAM" id="Phobius"/>
    </source>
</evidence>
<sequence>MPPDYPEYIERTRPAVLRELKEKLIEYDTVLLKTREMATLQRPAKRDYESVKNFFVNFAPITVKESRFIRRKEDVVTLRSGRESAAFDGFVETCLSRMLPVIIMYRVAEMGESQSPLNALGVLIVFTLIFGMAVSALTTAKRHELFGASAAYAAVLVVFIGNFGVQQVDPGTTEAWTTVFTNITS</sequence>
<dbReference type="Proteomes" id="UP000016932">
    <property type="component" value="Unassembled WGS sequence"/>
</dbReference>
<evidence type="ECO:0000313" key="4">
    <source>
        <dbReference type="Proteomes" id="UP000016932"/>
    </source>
</evidence>
<proteinExistence type="predicted"/>
<name>N1Q5Y8_PSEFD</name>